<name>A0ABQ4L864_9BACL</name>
<evidence type="ECO:0000313" key="2">
    <source>
        <dbReference type="Proteomes" id="UP000676601"/>
    </source>
</evidence>
<accession>A0ABQ4L864</accession>
<sequence>MMFKTYKCHLDYLWLFAGNPFNMIRVLAVHQEPPASEPILSVITEAYACKLMF</sequence>
<gene>
    <name evidence="1" type="ORF">J21TS7_09950</name>
</gene>
<organism evidence="1 2">
    <name type="scientific">Paenibacillus cineris</name>
    <dbReference type="NCBI Taxonomy" id="237530"/>
    <lineage>
        <taxon>Bacteria</taxon>
        <taxon>Bacillati</taxon>
        <taxon>Bacillota</taxon>
        <taxon>Bacilli</taxon>
        <taxon>Bacillales</taxon>
        <taxon>Paenibacillaceae</taxon>
        <taxon>Paenibacillus</taxon>
    </lineage>
</organism>
<keyword evidence="2" id="KW-1185">Reference proteome</keyword>
<evidence type="ECO:0000313" key="1">
    <source>
        <dbReference type="EMBL" id="GIO52677.1"/>
    </source>
</evidence>
<dbReference type="Proteomes" id="UP000676601">
    <property type="component" value="Unassembled WGS sequence"/>
</dbReference>
<dbReference type="EMBL" id="BORU01000001">
    <property type="protein sequence ID" value="GIO52677.1"/>
    <property type="molecule type" value="Genomic_DNA"/>
</dbReference>
<protein>
    <submittedName>
        <fullName evidence="1">Uncharacterized protein</fullName>
    </submittedName>
</protein>
<comment type="caution">
    <text evidence="1">The sequence shown here is derived from an EMBL/GenBank/DDBJ whole genome shotgun (WGS) entry which is preliminary data.</text>
</comment>
<proteinExistence type="predicted"/>
<reference evidence="1 2" key="1">
    <citation type="submission" date="2021-03" db="EMBL/GenBank/DDBJ databases">
        <title>Antimicrobial resistance genes in bacteria isolated from Japanese honey, and their potential for conferring macrolide and lincosamide resistance in the American foulbrood pathogen Paenibacillus larvae.</title>
        <authorList>
            <person name="Okamoto M."/>
            <person name="Kumagai M."/>
            <person name="Kanamori H."/>
            <person name="Takamatsu D."/>
        </authorList>
    </citation>
    <scope>NUCLEOTIDE SEQUENCE [LARGE SCALE GENOMIC DNA]</scope>
    <source>
        <strain evidence="1 2">J21TS7</strain>
    </source>
</reference>